<sequence>MNPSRYFSIMCLPGFPLLSLFNQSS</sequence>
<evidence type="ECO:0000313" key="1">
    <source>
        <dbReference type="EMBL" id="MBX39172.1"/>
    </source>
</evidence>
<dbReference type="EMBL" id="GGEC01058688">
    <property type="protein sequence ID" value="MBX39172.1"/>
    <property type="molecule type" value="Transcribed_RNA"/>
</dbReference>
<accession>A0A2P2N9M8</accession>
<dbReference type="AlphaFoldDB" id="A0A2P2N9M8"/>
<proteinExistence type="predicted"/>
<name>A0A2P2N9M8_RHIMU</name>
<reference evidence="1" key="1">
    <citation type="submission" date="2018-02" db="EMBL/GenBank/DDBJ databases">
        <title>Rhizophora mucronata_Transcriptome.</title>
        <authorList>
            <person name="Meera S.P."/>
            <person name="Sreeshan A."/>
            <person name="Augustine A."/>
        </authorList>
    </citation>
    <scope>NUCLEOTIDE SEQUENCE</scope>
    <source>
        <tissue evidence="1">Leaf</tissue>
    </source>
</reference>
<organism evidence="1">
    <name type="scientific">Rhizophora mucronata</name>
    <name type="common">Asiatic mangrove</name>
    <dbReference type="NCBI Taxonomy" id="61149"/>
    <lineage>
        <taxon>Eukaryota</taxon>
        <taxon>Viridiplantae</taxon>
        <taxon>Streptophyta</taxon>
        <taxon>Embryophyta</taxon>
        <taxon>Tracheophyta</taxon>
        <taxon>Spermatophyta</taxon>
        <taxon>Magnoliopsida</taxon>
        <taxon>eudicotyledons</taxon>
        <taxon>Gunneridae</taxon>
        <taxon>Pentapetalae</taxon>
        <taxon>rosids</taxon>
        <taxon>fabids</taxon>
        <taxon>Malpighiales</taxon>
        <taxon>Rhizophoraceae</taxon>
        <taxon>Rhizophora</taxon>
    </lineage>
</organism>
<protein>
    <submittedName>
        <fullName evidence="1">Uncharacterized protein</fullName>
    </submittedName>
</protein>